<keyword evidence="3" id="KW-1185">Reference proteome</keyword>
<accession>A0A3S0N7K7</accession>
<dbReference type="Proteomes" id="UP000268973">
    <property type="component" value="Unassembled WGS sequence"/>
</dbReference>
<feature type="signal peptide" evidence="1">
    <location>
        <begin position="1"/>
        <end position="20"/>
    </location>
</feature>
<dbReference type="PROSITE" id="PS51257">
    <property type="entry name" value="PROKAR_LIPOPROTEIN"/>
    <property type="match status" value="1"/>
</dbReference>
<reference evidence="2 3" key="1">
    <citation type="submission" date="2018-12" db="EMBL/GenBank/DDBJ databases">
        <title>Vibrio sp. isolated from China Sea.</title>
        <authorList>
            <person name="Li Y."/>
        </authorList>
    </citation>
    <scope>NUCLEOTIDE SEQUENCE [LARGE SCALE GENOMIC DNA]</scope>
    <source>
        <strain evidence="2 3">BEI207</strain>
    </source>
</reference>
<comment type="caution">
    <text evidence="2">The sequence shown here is derived from an EMBL/GenBank/DDBJ whole genome shotgun (WGS) entry which is preliminary data.</text>
</comment>
<evidence type="ECO:0000313" key="2">
    <source>
        <dbReference type="EMBL" id="RTZ17741.1"/>
    </source>
</evidence>
<dbReference type="AlphaFoldDB" id="A0A3S0N7K7"/>
<evidence type="ECO:0000256" key="1">
    <source>
        <dbReference type="SAM" id="SignalP"/>
    </source>
</evidence>
<dbReference type="RefSeq" id="WP_126572491.1">
    <property type="nucleotide sequence ID" value="NZ_RXZH01000001.1"/>
</dbReference>
<gene>
    <name evidence="2" type="ORF">EJ063_02860</name>
</gene>
<dbReference type="OrthoDB" id="5897571at2"/>
<keyword evidence="1" id="KW-0732">Signal</keyword>
<dbReference type="EMBL" id="RXZH01000001">
    <property type="protein sequence ID" value="RTZ17741.1"/>
    <property type="molecule type" value="Genomic_DNA"/>
</dbReference>
<organism evidence="2 3">
    <name type="scientific">Vibrio aquaticus</name>
    <dbReference type="NCBI Taxonomy" id="2496559"/>
    <lineage>
        <taxon>Bacteria</taxon>
        <taxon>Pseudomonadati</taxon>
        <taxon>Pseudomonadota</taxon>
        <taxon>Gammaproteobacteria</taxon>
        <taxon>Vibrionales</taxon>
        <taxon>Vibrionaceae</taxon>
        <taxon>Vibrio</taxon>
    </lineage>
</organism>
<protein>
    <recommendedName>
        <fullName evidence="4">Lipoprotein</fullName>
    </recommendedName>
</protein>
<name>A0A3S0N7K7_9VIBR</name>
<feature type="chain" id="PRO_5018580035" description="Lipoprotein" evidence="1">
    <location>
        <begin position="21"/>
        <end position="871"/>
    </location>
</feature>
<sequence length="871" mass="94544">MMFKRSSLALAVAFTLSACGGSDEGSDSSSQGSSLTAKAADGYLIGANACLDMNNNKVCESSEPNAVTGDNGEFTLTGLTEEQLANGVLLIEVIAGQTIDSDNPGVTLTQGYSLTAPPGSEFISPLTTMIQNEVEKGNSVEGAKASVQQKLGFSVDLTKDYIAQKNDDTLSAEERNNYENLHRVAQVTASVIASKTDELKQASNGAGVSDSDFFALLIEEATLVVDTIAGQVLANGDNFDPKEVASTIKQDHINLGVGNLVDKIKENQANKNKKAADLAALVAEDGVNWFHSEANSNQPFTLEFGTLRLEGDGSLTDVEFGYDYQTPGFIPLIPEQDTQSMLLDESGWVLKDDTITDLIPNRDKSVTVVKASSVLNEKATAQQVDVGGLNISTVLEKTAGEGVWSKVVPSNLTFPDNTTAYKLKTDFINRGYFGFQKGTWCEGTDRYTELNNMCNGVSANNISTWLRTLESTLAQDVRDRSGGFDTTDLPVMGAFGKHGTLPLYAQLLPNGDIVYYSGDELGELTKFAQKGNWEDLTVYGQTVRKVTLPEAIAAKTMSNNYDPKNNTAYFAEVAGSVRITWFVDLESSSESEYVFDAATQELILNHYEQPLNLQACLDSLPDATFAAIPGDQINYSVNRVLNGGEPVELAYEFDYLGNNFSWLDDIANVTGLPVWMTNWQGSLEKTKISVLSAEGELLGYEHAYQKGQQYLGQEGYSAQGIASYGTAKVGLSEDVNSNEKLLGVETVHTQATNAPLYNVMDYSVYPELLIAEGLRDVRVETPLSWITSGWNLAKFDYREIYLGKETVSVPAGDFEACKVISYTDYPDAEVADTDVTWLINQGFVKKSRNAPSWGANIEMEATSIDQGVIIR</sequence>
<proteinExistence type="predicted"/>
<evidence type="ECO:0008006" key="4">
    <source>
        <dbReference type="Google" id="ProtNLM"/>
    </source>
</evidence>
<evidence type="ECO:0000313" key="3">
    <source>
        <dbReference type="Proteomes" id="UP000268973"/>
    </source>
</evidence>